<name>A0A2A2MI64_9GAMM</name>
<dbReference type="OrthoDB" id="6447890at2"/>
<evidence type="ECO:0000313" key="2">
    <source>
        <dbReference type="Proteomes" id="UP000218796"/>
    </source>
</evidence>
<dbReference type="EMBL" id="NQMS01000001">
    <property type="protein sequence ID" value="PAV98618.1"/>
    <property type="molecule type" value="Genomic_DNA"/>
</dbReference>
<dbReference type="InterPro" id="IPR016181">
    <property type="entry name" value="Acyl_CoA_acyltransferase"/>
</dbReference>
<protein>
    <recommendedName>
        <fullName evidence="3">GNAT family N-acetyltransferase</fullName>
    </recommendedName>
</protein>
<evidence type="ECO:0008006" key="3">
    <source>
        <dbReference type="Google" id="ProtNLM"/>
    </source>
</evidence>
<organism evidence="1 2">
    <name type="scientific">Hafnia paralvei</name>
    <dbReference type="NCBI Taxonomy" id="546367"/>
    <lineage>
        <taxon>Bacteria</taxon>
        <taxon>Pseudomonadati</taxon>
        <taxon>Pseudomonadota</taxon>
        <taxon>Gammaproteobacteria</taxon>
        <taxon>Enterobacterales</taxon>
        <taxon>Hafniaceae</taxon>
        <taxon>Hafnia</taxon>
    </lineage>
</organism>
<evidence type="ECO:0000313" key="1">
    <source>
        <dbReference type="EMBL" id="PAV98618.1"/>
    </source>
</evidence>
<proteinExistence type="predicted"/>
<dbReference type="Proteomes" id="UP000218796">
    <property type="component" value="Unassembled WGS sequence"/>
</dbReference>
<dbReference type="RefSeq" id="WP_039187613.1">
    <property type="nucleotide sequence ID" value="NZ_CAUEKQ010000049.1"/>
</dbReference>
<dbReference type="Pfam" id="PF07395">
    <property type="entry name" value="Mig-14"/>
    <property type="match status" value="1"/>
</dbReference>
<dbReference type="InterPro" id="IPR009977">
    <property type="entry name" value="Mig-14"/>
</dbReference>
<reference evidence="1 2" key="1">
    <citation type="submission" date="2017-08" db="EMBL/GenBank/DDBJ databases">
        <title>Draft Genome Sequence of Hafnia alvei CITHA-6 Isolated from Raw Bovine Milk.</title>
        <authorList>
            <person name="Culligan E.P."/>
            <person name="Mcsweeney A."/>
            <person name="O'Doherty C."/>
            <person name="Gleeson E."/>
            <person name="O'Riordan D."/>
            <person name="Sleator R.D."/>
        </authorList>
    </citation>
    <scope>NUCLEOTIDE SEQUENCE [LARGE SCALE GENOMIC DNA]</scope>
    <source>
        <strain evidence="1 2">CITHA-6</strain>
    </source>
</reference>
<sequence length="294" mass="33779">MLSAKLLGWKASNYEIYCQAYQKFGGSVCNHPSVLKLLEEKSPSKIRFYHKEINGEIVGAIFTDNHGNLSHPYKKIPIIFENIILPICPQKGGRYLPAKSKELSFKHKKQFFNLTYGILNRRSICIVKESFSKKTQKKRQAEMRRFLANGGSIAPVTDFSSDELSKIYLKLMNIRWKDKYKDNCVKELADFIEAIRPMIFGSVLMFNDTPCAYDLVYKAECSDWIYFDDHNGGVDTNIKEFSPGSLLLSCNISDARTLCQTKSKECIFSLGRSNDKWSYKKLWAHEVKLGKSIF</sequence>
<dbReference type="SUPFAM" id="SSF55729">
    <property type="entry name" value="Acyl-CoA N-acyltransferases (Nat)"/>
    <property type="match status" value="1"/>
</dbReference>
<accession>A0A2A2MI64</accession>
<dbReference type="KEGG" id="hpar:AL518_16845"/>
<comment type="caution">
    <text evidence="1">The sequence shown here is derived from an EMBL/GenBank/DDBJ whole genome shotgun (WGS) entry which is preliminary data.</text>
</comment>
<gene>
    <name evidence="1" type="ORF">CJD50_03920</name>
</gene>
<dbReference type="AlphaFoldDB" id="A0A2A2MI64"/>
<keyword evidence="2" id="KW-1185">Reference proteome</keyword>